<dbReference type="GO" id="GO:0044027">
    <property type="term" value="P:negative regulation of gene expression via chromosomal CpG island methylation"/>
    <property type="evidence" value="ECO:0007669"/>
    <property type="project" value="TreeGrafter"/>
</dbReference>
<evidence type="ECO:0000313" key="9">
    <source>
        <dbReference type="Proteomes" id="UP000030321"/>
    </source>
</evidence>
<comment type="catalytic activity">
    <reaction evidence="7">
        <text>a 2'-deoxycytidine in DNA + S-adenosyl-L-methionine = a 5-methyl-2'-deoxycytidine in DNA + S-adenosyl-L-homocysteine + H(+)</text>
        <dbReference type="Rhea" id="RHEA:13681"/>
        <dbReference type="Rhea" id="RHEA-COMP:11369"/>
        <dbReference type="Rhea" id="RHEA-COMP:11370"/>
        <dbReference type="ChEBI" id="CHEBI:15378"/>
        <dbReference type="ChEBI" id="CHEBI:57856"/>
        <dbReference type="ChEBI" id="CHEBI:59789"/>
        <dbReference type="ChEBI" id="CHEBI:85452"/>
        <dbReference type="ChEBI" id="CHEBI:85454"/>
        <dbReference type="EC" id="2.1.1.37"/>
    </reaction>
</comment>
<dbReference type="GO" id="GO:0003886">
    <property type="term" value="F:DNA (cytosine-5-)-methyltransferase activity"/>
    <property type="evidence" value="ECO:0007669"/>
    <property type="project" value="UniProtKB-EC"/>
</dbReference>
<keyword evidence="3 5" id="KW-0949">S-adenosyl-L-methionine</keyword>
<dbReference type="GO" id="GO:0032259">
    <property type="term" value="P:methylation"/>
    <property type="evidence" value="ECO:0007669"/>
    <property type="project" value="UniProtKB-KW"/>
</dbReference>
<dbReference type="PROSITE" id="PS00094">
    <property type="entry name" value="C5_MTASE_1"/>
    <property type="match status" value="1"/>
</dbReference>
<dbReference type="GO" id="GO:0009307">
    <property type="term" value="P:DNA restriction-modification system"/>
    <property type="evidence" value="ECO:0007669"/>
    <property type="project" value="UniProtKB-KW"/>
</dbReference>
<gene>
    <name evidence="8" type="ORF">N44_04173</name>
</gene>
<dbReference type="InterPro" id="IPR031303">
    <property type="entry name" value="C5_meth_CS"/>
</dbReference>
<evidence type="ECO:0000256" key="4">
    <source>
        <dbReference type="ARBA" id="ARBA00022747"/>
    </source>
</evidence>
<feature type="active site" evidence="5">
    <location>
        <position position="141"/>
    </location>
</feature>
<dbReference type="SUPFAM" id="SSF53335">
    <property type="entry name" value="S-adenosyl-L-methionine-dependent methyltransferases"/>
    <property type="match status" value="1"/>
</dbReference>
<keyword evidence="4" id="KW-0680">Restriction system</keyword>
<evidence type="ECO:0000256" key="6">
    <source>
        <dbReference type="RuleBase" id="RU000416"/>
    </source>
</evidence>
<comment type="similarity">
    <text evidence="5 6">Belongs to the class I-like SAM-binding methyltransferase superfamily. C5-methyltransferase family.</text>
</comment>
<dbReference type="Gene3D" id="3.90.120.10">
    <property type="entry name" value="DNA Methylase, subunit A, domain 2"/>
    <property type="match status" value="1"/>
</dbReference>
<dbReference type="InterPro" id="IPR018117">
    <property type="entry name" value="C5_DNA_meth_AS"/>
</dbReference>
<dbReference type="Proteomes" id="UP000030321">
    <property type="component" value="Unassembled WGS sequence"/>
</dbReference>
<organism evidence="8 9">
    <name type="scientific">Microcystis aeruginosa NIES-44</name>
    <dbReference type="NCBI Taxonomy" id="449439"/>
    <lineage>
        <taxon>Bacteria</taxon>
        <taxon>Bacillati</taxon>
        <taxon>Cyanobacteriota</taxon>
        <taxon>Cyanophyceae</taxon>
        <taxon>Oscillatoriophycideae</taxon>
        <taxon>Chroococcales</taxon>
        <taxon>Microcystaceae</taxon>
        <taxon>Microcystis</taxon>
    </lineage>
</organism>
<dbReference type="AlphaFoldDB" id="A0A0A1W0N6"/>
<dbReference type="EMBL" id="BBPA01000070">
    <property type="protein sequence ID" value="GAL95318.1"/>
    <property type="molecule type" value="Genomic_DNA"/>
</dbReference>
<dbReference type="GO" id="GO:0003677">
    <property type="term" value="F:DNA binding"/>
    <property type="evidence" value="ECO:0007669"/>
    <property type="project" value="TreeGrafter"/>
</dbReference>
<comment type="caution">
    <text evidence="8">The sequence shown here is derived from an EMBL/GenBank/DDBJ whole genome shotgun (WGS) entry which is preliminary data.</text>
</comment>
<sequence>MTQVNLQKAANILGVTTAEILTWQKKKLIKGQKINQVDWLFDLDQLTNLKNNQSPGELRILQTVEPTNYTVIELFAGCGGMALGLENAGLKTQLLVEINQDCVNTLRLNRPQWNVINQDIKKIEFSDFRDKIDIVAGGFPCQPFSYAGLGKGLEDLRGSLFFEFARCLQEVQPKIAIAENVRGLLSNKKGEPLQLMLQALQEIGYYAAYQVLSAQFLDVPQKRERLIIIATRQDLNIKPIFPQYKNYTISLKKALENCPSSPGVEYKERKKEIMSLVPPGGNWRNLPMDIQKEYMKNSLKNHGGRTGYAKRLSWDEPALTITCSPAQTQTERCHPQETRPLTVREYARVQSFPDDWQFTGNLTSQYRQIGNAVPVNMAYHLGGCLINILQGDYLGETQPKTEQLSIPGLEVN</sequence>
<dbReference type="REBASE" id="110288">
    <property type="entry name" value="M.Mae44ORF4173P"/>
</dbReference>
<dbReference type="CDD" id="cd00315">
    <property type="entry name" value="Cyt_C5_DNA_methylase"/>
    <property type="match status" value="1"/>
</dbReference>
<dbReference type="PRINTS" id="PR00105">
    <property type="entry name" value="C5METTRFRASE"/>
</dbReference>
<reference evidence="9" key="1">
    <citation type="journal article" date="2015" name="Genome">
        <title>Whole Genome Sequence of the Non-Microcystin-Producing Microcystis aeruginosa Strain NIES-44.</title>
        <authorList>
            <person name="Okano K."/>
            <person name="Miyata N."/>
            <person name="Ozaki Y."/>
        </authorList>
    </citation>
    <scope>NUCLEOTIDE SEQUENCE [LARGE SCALE GENOMIC DNA]</scope>
    <source>
        <strain evidence="9">NIES-44</strain>
    </source>
</reference>
<dbReference type="NCBIfam" id="TIGR00675">
    <property type="entry name" value="dcm"/>
    <property type="match status" value="1"/>
</dbReference>
<keyword evidence="2 5" id="KW-0808">Transferase</keyword>
<dbReference type="PANTHER" id="PTHR10629">
    <property type="entry name" value="CYTOSINE-SPECIFIC METHYLTRANSFERASE"/>
    <property type="match status" value="1"/>
</dbReference>
<dbReference type="InterPro" id="IPR029063">
    <property type="entry name" value="SAM-dependent_MTases_sf"/>
</dbReference>
<evidence type="ECO:0000256" key="3">
    <source>
        <dbReference type="ARBA" id="ARBA00022691"/>
    </source>
</evidence>
<accession>A0A0A1W0N6</accession>
<dbReference type="Pfam" id="PF00145">
    <property type="entry name" value="DNA_methylase"/>
    <property type="match status" value="1"/>
</dbReference>
<dbReference type="PROSITE" id="PS51679">
    <property type="entry name" value="SAM_MT_C5"/>
    <property type="match status" value="1"/>
</dbReference>
<evidence type="ECO:0000256" key="2">
    <source>
        <dbReference type="ARBA" id="ARBA00022679"/>
    </source>
</evidence>
<proteinExistence type="inferred from homology"/>
<dbReference type="InterPro" id="IPR050390">
    <property type="entry name" value="C5-Methyltransferase"/>
</dbReference>
<dbReference type="Gene3D" id="3.40.50.150">
    <property type="entry name" value="Vaccinia Virus protein VP39"/>
    <property type="match status" value="1"/>
</dbReference>
<evidence type="ECO:0000313" key="8">
    <source>
        <dbReference type="EMBL" id="GAL95318.1"/>
    </source>
</evidence>
<dbReference type="EC" id="2.1.1.37" evidence="7"/>
<evidence type="ECO:0000256" key="7">
    <source>
        <dbReference type="RuleBase" id="RU000417"/>
    </source>
</evidence>
<dbReference type="InterPro" id="IPR001525">
    <property type="entry name" value="C5_MeTfrase"/>
</dbReference>
<dbReference type="PANTHER" id="PTHR10629:SF52">
    <property type="entry name" value="DNA (CYTOSINE-5)-METHYLTRANSFERASE 1"/>
    <property type="match status" value="1"/>
</dbReference>
<protein>
    <recommendedName>
        <fullName evidence="7">Cytosine-specific methyltransferase</fullName>
        <ecNumber evidence="7">2.1.1.37</ecNumber>
    </recommendedName>
</protein>
<dbReference type="RefSeq" id="WP_045361713.1">
    <property type="nucleotide sequence ID" value="NZ_BBPA01000070.1"/>
</dbReference>
<name>A0A0A1W0N6_MICAE</name>
<keyword evidence="1 5" id="KW-0489">Methyltransferase</keyword>
<evidence type="ECO:0000256" key="5">
    <source>
        <dbReference type="PROSITE-ProRule" id="PRU01016"/>
    </source>
</evidence>
<evidence type="ECO:0000256" key="1">
    <source>
        <dbReference type="ARBA" id="ARBA00022603"/>
    </source>
</evidence>
<dbReference type="PROSITE" id="PS00095">
    <property type="entry name" value="C5_MTASE_2"/>
    <property type="match status" value="1"/>
</dbReference>